<evidence type="ECO:0000313" key="2">
    <source>
        <dbReference type="Proteomes" id="UP000824120"/>
    </source>
</evidence>
<dbReference type="Proteomes" id="UP000824120">
    <property type="component" value="Chromosome 1"/>
</dbReference>
<name>A0A9J6B0A6_SOLCO</name>
<reference evidence="1 2" key="1">
    <citation type="submission" date="2020-09" db="EMBL/GenBank/DDBJ databases">
        <title>De no assembly of potato wild relative species, Solanum commersonii.</title>
        <authorList>
            <person name="Cho K."/>
        </authorList>
    </citation>
    <scope>NUCLEOTIDE SEQUENCE [LARGE SCALE GENOMIC DNA]</scope>
    <source>
        <strain evidence="1">LZ3.2</strain>
        <tissue evidence="1">Leaf</tissue>
    </source>
</reference>
<dbReference type="AlphaFoldDB" id="A0A9J6B0A6"/>
<sequence length="80" mass="9182">MKDVVFTYTIEEDDIKAQLKILEFSMIGSVIENTPYEKQMDSYVARTRCDQSLLMEQSCYTEATVECSNEEGFSMDSMSP</sequence>
<dbReference type="EMBL" id="JACXVP010000001">
    <property type="protein sequence ID" value="KAG5630116.1"/>
    <property type="molecule type" value="Genomic_DNA"/>
</dbReference>
<comment type="caution">
    <text evidence="1">The sequence shown here is derived from an EMBL/GenBank/DDBJ whole genome shotgun (WGS) entry which is preliminary data.</text>
</comment>
<keyword evidence="2" id="KW-1185">Reference proteome</keyword>
<protein>
    <submittedName>
        <fullName evidence="1">Uncharacterized protein</fullName>
    </submittedName>
</protein>
<organism evidence="1 2">
    <name type="scientific">Solanum commersonii</name>
    <name type="common">Commerson's wild potato</name>
    <name type="synonym">Commerson's nightshade</name>
    <dbReference type="NCBI Taxonomy" id="4109"/>
    <lineage>
        <taxon>Eukaryota</taxon>
        <taxon>Viridiplantae</taxon>
        <taxon>Streptophyta</taxon>
        <taxon>Embryophyta</taxon>
        <taxon>Tracheophyta</taxon>
        <taxon>Spermatophyta</taxon>
        <taxon>Magnoliopsida</taxon>
        <taxon>eudicotyledons</taxon>
        <taxon>Gunneridae</taxon>
        <taxon>Pentapetalae</taxon>
        <taxon>asterids</taxon>
        <taxon>lamiids</taxon>
        <taxon>Solanales</taxon>
        <taxon>Solanaceae</taxon>
        <taxon>Solanoideae</taxon>
        <taxon>Solaneae</taxon>
        <taxon>Solanum</taxon>
    </lineage>
</organism>
<accession>A0A9J6B0A6</accession>
<proteinExistence type="predicted"/>
<gene>
    <name evidence="1" type="ORF">H5410_001833</name>
</gene>
<evidence type="ECO:0000313" key="1">
    <source>
        <dbReference type="EMBL" id="KAG5630116.1"/>
    </source>
</evidence>